<dbReference type="RefSeq" id="WP_007201992.1">
    <property type="nucleotide sequence ID" value="NZ_AKKV01000025.1"/>
</dbReference>
<evidence type="ECO:0000313" key="3">
    <source>
        <dbReference type="Proteomes" id="UP000004080"/>
    </source>
</evidence>
<dbReference type="InterPro" id="IPR011059">
    <property type="entry name" value="Metal-dep_hydrolase_composite"/>
</dbReference>
<gene>
    <name evidence="2" type="ORF">A374_09528</name>
</gene>
<dbReference type="Gene3D" id="3.20.20.140">
    <property type="entry name" value="Metal-dependent hydrolases"/>
    <property type="match status" value="1"/>
</dbReference>
<comment type="caution">
    <text evidence="2">The sequence shown here is derived from an EMBL/GenBank/DDBJ whole genome shotgun (WGS) entry which is preliminary data.</text>
</comment>
<sequence length="533" mass="58810">MGTLYSNGTIYTMEATGSIVEAVYVSEGKIVATGSKKELVSTFQEELTEEVDLCGHTMFPGFVDSHMHLIGFGETLISRDLSAFTSQESMLHYLKREVSAAPEGTWIIGEGWNENQFPDAAIPTLQALDALSTKHPIFLSRICRHSFIVNSQALQLAGITKETPQPEGGVIVRNERGEATGLLLDGAGDLVKRVIPKPSPAYLDHALHAGISKLISYGLTGCHTEDLSYYGGFERTYAAFERFFLTANIPFNIHLLIHHRVVDDYCQSKKASSPYLEGGAMKIFSDGAFGGRTALLEQPYEDDPTTSGVAIHTEEELSMLVQKARKRGMAVAIHTIGDRSLSYVLKALREHPPTSSLRDRVIHAGLVSDQLLQEMQQLPLIIDVQPSFVTSDFPWLAKRLGPERTPYAFAFKTLLAHGLHCAGGSDAPIESANPLEGIYAAITRKRPYDQHGGYEPQECLTPFEAVSLYTSGSAYSIGHEKDRGYIKAGYDADFTVFDRDLLQCHVDEIVKANVMYTIVNNTIVYKREQALLR</sequence>
<dbReference type="OrthoDB" id="9767366at2"/>
<dbReference type="Gene3D" id="3.10.310.70">
    <property type="match status" value="1"/>
</dbReference>
<dbReference type="Proteomes" id="UP000004080">
    <property type="component" value="Unassembled WGS sequence"/>
</dbReference>
<reference evidence="2 3" key="1">
    <citation type="journal article" date="2012" name="J. Bacteriol.">
        <title>Genome of Bacillus macauensis ZFHKF-1, a Long-Chain-Forming Bacterium.</title>
        <authorList>
            <person name="Cai L."/>
            <person name="Zhang T."/>
        </authorList>
    </citation>
    <scope>NUCLEOTIDE SEQUENCE [LARGE SCALE GENOMIC DNA]</scope>
    <source>
        <strain evidence="2 3">ZFHKF-1</strain>
    </source>
</reference>
<dbReference type="STRING" id="1196324.A374_09528"/>
<name>I8AID8_9BACL</name>
<dbReference type="SUPFAM" id="SSF51556">
    <property type="entry name" value="Metallo-dependent hydrolases"/>
    <property type="match status" value="1"/>
</dbReference>
<dbReference type="AlphaFoldDB" id="I8AID8"/>
<dbReference type="CDD" id="cd01300">
    <property type="entry name" value="YtcJ_like"/>
    <property type="match status" value="1"/>
</dbReference>
<dbReference type="EMBL" id="AKKV01000025">
    <property type="protein sequence ID" value="EIT85467.1"/>
    <property type="molecule type" value="Genomic_DNA"/>
</dbReference>
<dbReference type="Gene3D" id="2.30.40.10">
    <property type="entry name" value="Urease, subunit C, domain 1"/>
    <property type="match status" value="1"/>
</dbReference>
<proteinExistence type="predicted"/>
<evidence type="ECO:0000313" key="2">
    <source>
        <dbReference type="EMBL" id="EIT85467.1"/>
    </source>
</evidence>
<dbReference type="InterPro" id="IPR032466">
    <property type="entry name" value="Metal_Hydrolase"/>
</dbReference>
<evidence type="ECO:0000259" key="1">
    <source>
        <dbReference type="Pfam" id="PF07969"/>
    </source>
</evidence>
<keyword evidence="3" id="KW-1185">Reference proteome</keyword>
<dbReference type="PANTHER" id="PTHR22642:SF2">
    <property type="entry name" value="PROTEIN LONG AFTER FAR-RED 3"/>
    <property type="match status" value="1"/>
</dbReference>
<accession>I8AID8</accession>
<dbReference type="PATRIC" id="fig|1196324.3.peg.1944"/>
<dbReference type="SUPFAM" id="SSF51338">
    <property type="entry name" value="Composite domain of metallo-dependent hydrolases"/>
    <property type="match status" value="1"/>
</dbReference>
<dbReference type="InterPro" id="IPR013108">
    <property type="entry name" value="Amidohydro_3"/>
</dbReference>
<dbReference type="GO" id="GO:0016810">
    <property type="term" value="F:hydrolase activity, acting on carbon-nitrogen (but not peptide) bonds"/>
    <property type="evidence" value="ECO:0007669"/>
    <property type="project" value="InterPro"/>
</dbReference>
<protein>
    <recommendedName>
        <fullName evidence="1">Amidohydrolase 3 domain-containing protein</fullName>
    </recommendedName>
</protein>
<dbReference type="PANTHER" id="PTHR22642">
    <property type="entry name" value="IMIDAZOLONEPROPIONASE"/>
    <property type="match status" value="1"/>
</dbReference>
<feature type="domain" description="Amidohydrolase 3" evidence="1">
    <location>
        <begin position="49"/>
        <end position="525"/>
    </location>
</feature>
<organism evidence="2 3">
    <name type="scientific">Fictibacillus macauensis ZFHKF-1</name>
    <dbReference type="NCBI Taxonomy" id="1196324"/>
    <lineage>
        <taxon>Bacteria</taxon>
        <taxon>Bacillati</taxon>
        <taxon>Bacillota</taxon>
        <taxon>Bacilli</taxon>
        <taxon>Bacillales</taxon>
        <taxon>Fictibacillaceae</taxon>
        <taxon>Fictibacillus</taxon>
    </lineage>
</organism>
<dbReference type="Pfam" id="PF07969">
    <property type="entry name" value="Amidohydro_3"/>
    <property type="match status" value="1"/>
</dbReference>
<dbReference type="InterPro" id="IPR033932">
    <property type="entry name" value="YtcJ-like"/>
</dbReference>
<dbReference type="eggNOG" id="COG1574">
    <property type="taxonomic scope" value="Bacteria"/>
</dbReference>